<dbReference type="EMBL" id="QRAJ01000009">
    <property type="protein sequence ID" value="ROT86461.1"/>
    <property type="molecule type" value="Genomic_DNA"/>
</dbReference>
<feature type="domain" description="ABC transporter" evidence="5">
    <location>
        <begin position="9"/>
        <end position="246"/>
    </location>
</feature>
<dbReference type="GO" id="GO:0016887">
    <property type="term" value="F:ATP hydrolysis activity"/>
    <property type="evidence" value="ECO:0007669"/>
    <property type="project" value="InterPro"/>
</dbReference>
<name>A0A423UCP6_9BIFI</name>
<dbReference type="GO" id="GO:0005524">
    <property type="term" value="F:ATP binding"/>
    <property type="evidence" value="ECO:0007669"/>
    <property type="project" value="UniProtKB-KW"/>
</dbReference>
<dbReference type="InterPro" id="IPR017871">
    <property type="entry name" value="ABC_transporter-like_CS"/>
</dbReference>
<gene>
    <name evidence="6" type="ORF">BMONG18_1421</name>
</gene>
<dbReference type="GO" id="GO:0005886">
    <property type="term" value="C:plasma membrane"/>
    <property type="evidence" value="ECO:0007669"/>
    <property type="project" value="TreeGrafter"/>
</dbReference>
<dbReference type="PROSITE" id="PS50893">
    <property type="entry name" value="ABC_TRANSPORTER_2"/>
    <property type="match status" value="1"/>
</dbReference>
<keyword evidence="2" id="KW-0547">Nucleotide-binding</keyword>
<accession>A0A423UCP6</accession>
<dbReference type="GO" id="GO:0098796">
    <property type="term" value="C:membrane protein complex"/>
    <property type="evidence" value="ECO:0007669"/>
    <property type="project" value="UniProtKB-ARBA"/>
</dbReference>
<dbReference type="CDD" id="cd03255">
    <property type="entry name" value="ABC_MJ0796_LolCDE_FtsE"/>
    <property type="match status" value="1"/>
</dbReference>
<dbReference type="AlphaFoldDB" id="A0A423UCP6"/>
<proteinExistence type="predicted"/>
<feature type="compositionally biased region" description="Basic residues" evidence="4">
    <location>
        <begin position="285"/>
        <end position="298"/>
    </location>
</feature>
<reference evidence="6 7" key="1">
    <citation type="submission" date="2018-07" db="EMBL/GenBank/DDBJ databases">
        <title>The role of parmesan cheese in vectoring bovine microbiota.</title>
        <authorList>
            <person name="Lugli G.A."/>
            <person name="Milani C."/>
        </authorList>
    </citation>
    <scope>NUCLEOTIDE SEQUENCE [LARGE SCALE GENOMIC DNA]</scope>
    <source>
        <strain evidence="6 7">BMONG18</strain>
    </source>
</reference>
<dbReference type="InterPro" id="IPR017911">
    <property type="entry name" value="MacB-like_ATP-bd"/>
</dbReference>
<evidence type="ECO:0000259" key="5">
    <source>
        <dbReference type="PROSITE" id="PS50893"/>
    </source>
</evidence>
<dbReference type="SMART" id="SM00382">
    <property type="entry name" value="AAA"/>
    <property type="match status" value="1"/>
</dbReference>
<feature type="region of interest" description="Disordered" evidence="4">
    <location>
        <begin position="275"/>
        <end position="298"/>
    </location>
</feature>
<dbReference type="InterPro" id="IPR027417">
    <property type="entry name" value="P-loop_NTPase"/>
</dbReference>
<dbReference type="SUPFAM" id="SSF52540">
    <property type="entry name" value="P-loop containing nucleoside triphosphate hydrolases"/>
    <property type="match status" value="1"/>
</dbReference>
<dbReference type="GO" id="GO:0022857">
    <property type="term" value="F:transmembrane transporter activity"/>
    <property type="evidence" value="ECO:0007669"/>
    <property type="project" value="TreeGrafter"/>
</dbReference>
<evidence type="ECO:0000256" key="3">
    <source>
        <dbReference type="ARBA" id="ARBA00022840"/>
    </source>
</evidence>
<keyword evidence="3" id="KW-0067">ATP-binding</keyword>
<evidence type="ECO:0000313" key="6">
    <source>
        <dbReference type="EMBL" id="ROT86461.1"/>
    </source>
</evidence>
<keyword evidence="1" id="KW-0813">Transport</keyword>
<dbReference type="Proteomes" id="UP000285266">
    <property type="component" value="Unassembled WGS sequence"/>
</dbReference>
<dbReference type="RefSeq" id="WP_123645200.1">
    <property type="nucleotide sequence ID" value="NZ_JAKDJM010000026.1"/>
</dbReference>
<sequence>MTTSHIPAVEAIDLVKTYGQGENAVHALRGVNVGFEQGRFTAIMGPSGSGKSTLMHTLAGLDGATGGTIMFGDLDLTAMNDNQLTVLRRRRIGFVFQSFNLLPMFSAEQNILMPLTLAGVRVDRAWFDLLVDTLGLRRRLNHRPNELSGGQQQRVAIARALIAKPAVVFADEPTGNLDSVSSAEVLGFLKRSVEELGQTIIMVTHDAVAASYAHRAIVFADGRIVADVTDPTAERMSALLMQEREGHAAPSVERLMGVAEHVGGHVAEHVEDIAGEHADETSARRSARPGRSAGRHRH</sequence>
<dbReference type="PANTHER" id="PTHR24220">
    <property type="entry name" value="IMPORT ATP-BINDING PROTEIN"/>
    <property type="match status" value="1"/>
</dbReference>
<protein>
    <submittedName>
        <fullName evidence="6">SalX-type ABC antimicrobial peptide transport system ATPase</fullName>
    </submittedName>
</protein>
<evidence type="ECO:0000256" key="2">
    <source>
        <dbReference type="ARBA" id="ARBA00022741"/>
    </source>
</evidence>
<evidence type="ECO:0000313" key="7">
    <source>
        <dbReference type="Proteomes" id="UP000285266"/>
    </source>
</evidence>
<organism evidence="6 7">
    <name type="scientific">Bifidobacterium mongoliense</name>
    <dbReference type="NCBI Taxonomy" id="518643"/>
    <lineage>
        <taxon>Bacteria</taxon>
        <taxon>Bacillati</taxon>
        <taxon>Actinomycetota</taxon>
        <taxon>Actinomycetes</taxon>
        <taxon>Bifidobacteriales</taxon>
        <taxon>Bifidobacteriaceae</taxon>
        <taxon>Bifidobacterium</taxon>
    </lineage>
</organism>
<dbReference type="Gene3D" id="3.40.50.300">
    <property type="entry name" value="P-loop containing nucleotide triphosphate hydrolases"/>
    <property type="match status" value="1"/>
</dbReference>
<dbReference type="InterPro" id="IPR003439">
    <property type="entry name" value="ABC_transporter-like_ATP-bd"/>
</dbReference>
<comment type="caution">
    <text evidence="6">The sequence shown here is derived from an EMBL/GenBank/DDBJ whole genome shotgun (WGS) entry which is preliminary data.</text>
</comment>
<dbReference type="PANTHER" id="PTHR24220:SF685">
    <property type="entry name" value="ABC TRANSPORTER RELATED"/>
    <property type="match status" value="1"/>
</dbReference>
<evidence type="ECO:0000256" key="4">
    <source>
        <dbReference type="SAM" id="MobiDB-lite"/>
    </source>
</evidence>
<dbReference type="InterPro" id="IPR003593">
    <property type="entry name" value="AAA+_ATPase"/>
</dbReference>
<dbReference type="FunFam" id="3.40.50.300:FF:000032">
    <property type="entry name" value="Export ABC transporter ATP-binding protein"/>
    <property type="match status" value="1"/>
</dbReference>
<dbReference type="PROSITE" id="PS00211">
    <property type="entry name" value="ABC_TRANSPORTER_1"/>
    <property type="match status" value="1"/>
</dbReference>
<dbReference type="Pfam" id="PF00005">
    <property type="entry name" value="ABC_tran"/>
    <property type="match status" value="1"/>
</dbReference>
<dbReference type="InterPro" id="IPR015854">
    <property type="entry name" value="ABC_transpr_LolD-like"/>
</dbReference>
<evidence type="ECO:0000256" key="1">
    <source>
        <dbReference type="ARBA" id="ARBA00022448"/>
    </source>
</evidence>